<keyword evidence="5 7" id="KW-0325">Glycoprotein</keyword>
<evidence type="ECO:0000256" key="1">
    <source>
        <dbReference type="ARBA" id="ARBA00004606"/>
    </source>
</evidence>
<dbReference type="PANTHER" id="PTHR10108">
    <property type="entry name" value="SAM-DEPENDENT METHYLTRANSFERASE"/>
    <property type="match status" value="1"/>
</dbReference>
<evidence type="ECO:0000256" key="7">
    <source>
        <dbReference type="RuleBase" id="RU366043"/>
    </source>
</evidence>
<dbReference type="Pfam" id="PF03141">
    <property type="entry name" value="Methyltransf_29"/>
    <property type="match status" value="1"/>
</dbReference>
<evidence type="ECO:0000256" key="3">
    <source>
        <dbReference type="ARBA" id="ARBA00022603"/>
    </source>
</evidence>
<organism evidence="8">
    <name type="scientific">Nicotiana tabacum</name>
    <name type="common">Common tobacco</name>
    <dbReference type="NCBI Taxonomy" id="4097"/>
    <lineage>
        <taxon>Eukaryota</taxon>
        <taxon>Viridiplantae</taxon>
        <taxon>Streptophyta</taxon>
        <taxon>Embryophyta</taxon>
        <taxon>Tracheophyta</taxon>
        <taxon>Spermatophyta</taxon>
        <taxon>Magnoliopsida</taxon>
        <taxon>eudicotyledons</taxon>
        <taxon>Gunneridae</taxon>
        <taxon>Pentapetalae</taxon>
        <taxon>asterids</taxon>
        <taxon>lamiids</taxon>
        <taxon>Solanales</taxon>
        <taxon>Solanaceae</taxon>
        <taxon>Nicotianoideae</taxon>
        <taxon>Nicotianeae</taxon>
        <taxon>Nicotiana</taxon>
    </lineage>
</organism>
<dbReference type="PANTHER" id="PTHR10108:SF1126">
    <property type="entry name" value="METHYLTRANSFERASE"/>
    <property type="match status" value="1"/>
</dbReference>
<reference evidence="8" key="1">
    <citation type="submission" date="2025-08" db="UniProtKB">
        <authorList>
            <consortium name="RefSeq"/>
        </authorList>
    </citation>
    <scope>IDENTIFICATION</scope>
</reference>
<dbReference type="InterPro" id="IPR004159">
    <property type="entry name" value="Put_SAM_MeTrfase"/>
</dbReference>
<proteinExistence type="inferred from homology"/>
<keyword evidence="4 7" id="KW-0812">Transmembrane</keyword>
<evidence type="ECO:0000256" key="4">
    <source>
        <dbReference type="ARBA" id="ARBA00022968"/>
    </source>
</evidence>
<evidence type="ECO:0000256" key="5">
    <source>
        <dbReference type="ARBA" id="ARBA00023180"/>
    </source>
</evidence>
<keyword evidence="3 7" id="KW-0489">Methyltransferase</keyword>
<dbReference type="OMA" id="MEACITH"/>
<keyword evidence="7" id="KW-0808">Transferase</keyword>
<accession>A0A1S3Y8F0</accession>
<comment type="subcellular location">
    <subcellularLocation>
        <location evidence="6">Endomembrane system</location>
        <topology evidence="6">Single-pass membrane protein</topology>
    </subcellularLocation>
    <subcellularLocation>
        <location evidence="1 7">Membrane</location>
        <topology evidence="1 7">Single-pass type II membrane protein</topology>
    </subcellularLocation>
</comment>
<dbReference type="EC" id="2.1.1.-" evidence="7"/>
<evidence type="ECO:0000256" key="6">
    <source>
        <dbReference type="ARBA" id="ARBA00037847"/>
    </source>
</evidence>
<dbReference type="InterPro" id="IPR029063">
    <property type="entry name" value="SAM-dependent_MTases_sf"/>
</dbReference>
<dbReference type="GO" id="GO:0016020">
    <property type="term" value="C:membrane"/>
    <property type="evidence" value="ECO:0007669"/>
    <property type="project" value="UniProtKB-SubCell"/>
</dbReference>
<dbReference type="KEGG" id="nta:107773510"/>
<sequence length="236" mass="26628">CTVNFPQELISLLSCSLADDHKVGGSGLAPWPARLTSPPPRLADFGYSNEMFDKDMETWRQRVDQYWSLLSPKISSDTLRNIMDMKANLGSFAAALKDKNVWVMNVVPKDGPNTLKIVYDRGLIGTTHDWCEAFSTYPRTYDLLHAWTVFSDLEKKGCSGEDLLLEIDRILRPTGFVIIRDKQHVIDFVKKHLSALHWEAVGSADSTSDPEQESDNIVLVVQKKLWLTSGSIRDTE</sequence>
<dbReference type="OrthoDB" id="2013972at2759"/>
<keyword evidence="4 7" id="KW-0735">Signal-anchor</keyword>
<evidence type="ECO:0000256" key="2">
    <source>
        <dbReference type="ARBA" id="ARBA00008361"/>
    </source>
</evidence>
<dbReference type="PaxDb" id="4097-A0A1S3Y8F0"/>
<protein>
    <recommendedName>
        <fullName evidence="7">Methyltransferase</fullName>
        <ecNumber evidence="7">2.1.1.-</ecNumber>
    </recommendedName>
</protein>
<dbReference type="GO" id="GO:0012505">
    <property type="term" value="C:endomembrane system"/>
    <property type="evidence" value="ECO:0007669"/>
    <property type="project" value="UniProtKB-SubCell"/>
</dbReference>
<dbReference type="GO" id="GO:0008168">
    <property type="term" value="F:methyltransferase activity"/>
    <property type="evidence" value="ECO:0007669"/>
    <property type="project" value="UniProtKB-UniRule"/>
</dbReference>
<dbReference type="GO" id="GO:0032259">
    <property type="term" value="P:methylation"/>
    <property type="evidence" value="ECO:0007669"/>
    <property type="project" value="UniProtKB-KW"/>
</dbReference>
<dbReference type="RefSeq" id="XP_016448405.1">
    <property type="nucleotide sequence ID" value="XM_016592919.1"/>
</dbReference>
<evidence type="ECO:0000313" key="8">
    <source>
        <dbReference type="RefSeq" id="XP_016448405.1"/>
    </source>
</evidence>
<dbReference type="STRING" id="4097.A0A1S3Y8F0"/>
<name>A0A1S3Y8F0_TOBAC</name>
<gene>
    <name evidence="8" type="primary">LOC107773510</name>
</gene>
<feature type="non-terminal residue" evidence="8">
    <location>
        <position position="1"/>
    </location>
</feature>
<comment type="similarity">
    <text evidence="2 7">Belongs to the methyltransferase superfamily.</text>
</comment>
<dbReference type="SUPFAM" id="SSF53335">
    <property type="entry name" value="S-adenosyl-L-methionine-dependent methyltransferases"/>
    <property type="match status" value="1"/>
</dbReference>
<dbReference type="AlphaFoldDB" id="A0A1S3Y8F0"/>